<keyword evidence="2" id="KW-1185">Reference proteome</keyword>
<gene>
    <name evidence="1" type="ORF">ACIB24_05780</name>
</gene>
<proteinExistence type="predicted"/>
<evidence type="ECO:0000313" key="2">
    <source>
        <dbReference type="Proteomes" id="UP001612915"/>
    </source>
</evidence>
<evidence type="ECO:0000313" key="1">
    <source>
        <dbReference type="EMBL" id="MFI7586568.1"/>
    </source>
</evidence>
<dbReference type="EMBL" id="JBITLV010000001">
    <property type="protein sequence ID" value="MFI7586568.1"/>
    <property type="molecule type" value="Genomic_DNA"/>
</dbReference>
<protein>
    <submittedName>
        <fullName evidence="1">Uncharacterized protein</fullName>
    </submittedName>
</protein>
<name>A0ABW8AKQ4_9ACTN</name>
<comment type="caution">
    <text evidence="1">The sequence shown here is derived from an EMBL/GenBank/DDBJ whole genome shotgun (WGS) entry which is preliminary data.</text>
</comment>
<reference evidence="1 2" key="1">
    <citation type="submission" date="2024-10" db="EMBL/GenBank/DDBJ databases">
        <title>The Natural Products Discovery Center: Release of the First 8490 Sequenced Strains for Exploring Actinobacteria Biosynthetic Diversity.</title>
        <authorList>
            <person name="Kalkreuter E."/>
            <person name="Kautsar S.A."/>
            <person name="Yang D."/>
            <person name="Bader C.D."/>
            <person name="Teijaro C.N."/>
            <person name="Fluegel L."/>
            <person name="Davis C.M."/>
            <person name="Simpson J.R."/>
            <person name="Lauterbach L."/>
            <person name="Steele A.D."/>
            <person name="Gui C."/>
            <person name="Meng S."/>
            <person name="Li G."/>
            <person name="Viehrig K."/>
            <person name="Ye F."/>
            <person name="Su P."/>
            <person name="Kiefer A.F."/>
            <person name="Nichols A."/>
            <person name="Cepeda A.J."/>
            <person name="Yan W."/>
            <person name="Fan B."/>
            <person name="Jiang Y."/>
            <person name="Adhikari A."/>
            <person name="Zheng C.-J."/>
            <person name="Schuster L."/>
            <person name="Cowan T.M."/>
            <person name="Smanski M.J."/>
            <person name="Chevrette M.G."/>
            <person name="De Carvalho L.P.S."/>
            <person name="Shen B."/>
        </authorList>
    </citation>
    <scope>NUCLEOTIDE SEQUENCE [LARGE SCALE GENOMIC DNA]</scope>
    <source>
        <strain evidence="1 2">NPDC049639</strain>
    </source>
</reference>
<sequence length="497" mass="54429">MADAATAHLLDGLSLPTRYETLRQAVGNDDVAQLLVAPSKATLDAIEEAGEAVKSIGEGLFLPLLAPSGRGKTTLASNLRSFLPSQFSPTLTYEGEVTAEALSEAVQAWVQKVPERDRRVLPINIDHREGRKASGAELAEIKRFLRQAGGQQAIILWPTTQDEIATEMSVQSRSISGAVPIDLPISVEGPDRETWQQLAKQTLLLANRVDNLDELLSLDEYSPEDYPSIGDYLRKIAFDFNSTRLRLRRATEKPIKLTIVWASETPGHGILSSLTSSSRFGFLDASALLDATSKSVTGRWWSERRGLLVQTIVRLDAHTLCLPPSVAVTIIRRNGPDDFVQGLADLGVNNRSPAEVNEYLIRSDLGRHLLGEPRSVSETRGNPAETARVAFGLLGSEFGFTGARDKQLNKACAEAIEPFIASESPGKSITVTYEKKLSFLDALLPDNAIEFHEVAHCIEYTWRQGDFLAAKNRAAVAEYVLKKLQNYARELGWVAAG</sequence>
<accession>A0ABW8AKQ4</accession>
<dbReference type="RefSeq" id="WP_398276438.1">
    <property type="nucleotide sequence ID" value="NZ_JBITLV010000001.1"/>
</dbReference>
<dbReference type="Proteomes" id="UP001612915">
    <property type="component" value="Unassembled WGS sequence"/>
</dbReference>
<organism evidence="1 2">
    <name type="scientific">Spongisporangium articulatum</name>
    <dbReference type="NCBI Taxonomy" id="3362603"/>
    <lineage>
        <taxon>Bacteria</taxon>
        <taxon>Bacillati</taxon>
        <taxon>Actinomycetota</taxon>
        <taxon>Actinomycetes</taxon>
        <taxon>Kineosporiales</taxon>
        <taxon>Kineosporiaceae</taxon>
        <taxon>Spongisporangium</taxon>
    </lineage>
</organism>